<dbReference type="InterPro" id="IPR006477">
    <property type="entry name" value="Yir_bir_cir"/>
</dbReference>
<dbReference type="InParanoid" id="Q7RBH5"/>
<gene>
    <name evidence="2" type="ORF">PY06168</name>
</gene>
<sequence length="315" mass="36388">MYMQLENGGYNLFCKCYNFIKKHIIYYKKQCEKFKNVWTNFNEKLIGGNYKINDDGDFKQYCSGQNCVNELEKINAGCLYLFDAFFGNSSSRTNHSSINVVDYIMIWLIYMLSLKGNETKDSLQHFYKTNINNQEKYTNSIKSVEGCNNYKDLILKNHDLTNRDMDNNIISELYDAFKLLCKMYTGFDESTSNCTNCLQYAKEFFEKYEKLNKESNIINNGSFNQILSTLSTDYNKLKDKCSDSSSFPLIELKQISALKSGETSSSSSIANKLFIVLSIFGAIAIFLGISYKVNNELKNIFIKYMQILTKKSYAS</sequence>
<dbReference type="PaxDb" id="73239-Q7RBH5"/>
<dbReference type="Proteomes" id="UP000008553">
    <property type="component" value="Unassembled WGS sequence"/>
</dbReference>
<dbReference type="NCBIfam" id="TIGR01590">
    <property type="entry name" value="yir-bir-cir_Pla"/>
    <property type="match status" value="1"/>
</dbReference>
<proteinExistence type="predicted"/>
<keyword evidence="1" id="KW-0472">Membrane</keyword>
<keyword evidence="1" id="KW-1133">Transmembrane helix</keyword>
<evidence type="ECO:0000313" key="2">
    <source>
        <dbReference type="EMBL" id="EAA18329.1"/>
    </source>
</evidence>
<reference evidence="2 3" key="1">
    <citation type="journal article" date="2002" name="Nature">
        <title>Genome sequence and comparative analysis of the model rodent malaria parasite Plasmodium yoelii yoelii.</title>
        <authorList>
            <person name="Carlton J.M."/>
            <person name="Angiuoli S.V."/>
            <person name="Suh B.B."/>
            <person name="Kooij T.W."/>
            <person name="Pertea M."/>
            <person name="Silva J.C."/>
            <person name="Ermolaeva M.D."/>
            <person name="Allen J.E."/>
            <person name="Selengut J.D."/>
            <person name="Koo H.L."/>
            <person name="Peterson J.D."/>
            <person name="Pop M."/>
            <person name="Kosack D.S."/>
            <person name="Shumway M.F."/>
            <person name="Bidwell S.L."/>
            <person name="Shallom S.J."/>
            <person name="van Aken S.E."/>
            <person name="Riedmuller S.B."/>
            <person name="Feldblyum T.V."/>
            <person name="Cho J.K."/>
            <person name="Quackenbush J."/>
            <person name="Sedegah M."/>
            <person name="Shoaibi A."/>
            <person name="Cummings L.M."/>
            <person name="Florens L."/>
            <person name="Yates J.R."/>
            <person name="Raine J.D."/>
            <person name="Sinden R.E."/>
            <person name="Harris M.A."/>
            <person name="Cunningham D.A."/>
            <person name="Preiser P.R."/>
            <person name="Bergman L.W."/>
            <person name="Vaidya A.B."/>
            <person name="van Lin L.H."/>
            <person name="Janse C.J."/>
            <person name="Waters A.P."/>
            <person name="Smith H.O."/>
            <person name="White O.R."/>
            <person name="Salzberg S.L."/>
            <person name="Venter J.C."/>
            <person name="Fraser C.M."/>
            <person name="Hoffman S.L."/>
            <person name="Gardner M.J."/>
            <person name="Carucci D.J."/>
        </authorList>
    </citation>
    <scope>NUCLEOTIDE SEQUENCE [LARGE SCALE GENOMIC DNA]</scope>
    <source>
        <strain evidence="2 3">17XNL</strain>
    </source>
</reference>
<feature type="transmembrane region" description="Helical" evidence="1">
    <location>
        <begin position="273"/>
        <end position="293"/>
    </location>
</feature>
<keyword evidence="1" id="KW-0812">Transmembrane</keyword>
<keyword evidence="3" id="KW-1185">Reference proteome</keyword>
<dbReference type="EMBL" id="AABL01002059">
    <property type="protein sequence ID" value="EAA18329.1"/>
    <property type="molecule type" value="Genomic_DNA"/>
</dbReference>
<organism evidence="2 3">
    <name type="scientific">Plasmodium yoelii yoelii</name>
    <dbReference type="NCBI Taxonomy" id="73239"/>
    <lineage>
        <taxon>Eukaryota</taxon>
        <taxon>Sar</taxon>
        <taxon>Alveolata</taxon>
        <taxon>Apicomplexa</taxon>
        <taxon>Aconoidasida</taxon>
        <taxon>Haemosporida</taxon>
        <taxon>Plasmodiidae</taxon>
        <taxon>Plasmodium</taxon>
        <taxon>Plasmodium (Vinckeia)</taxon>
    </lineage>
</organism>
<protein>
    <submittedName>
        <fullName evidence="2">Yir4 protein</fullName>
    </submittedName>
</protein>
<evidence type="ECO:0000313" key="3">
    <source>
        <dbReference type="Proteomes" id="UP000008553"/>
    </source>
</evidence>
<accession>Q7RBH5</accession>
<comment type="caution">
    <text evidence="2">The sequence shown here is derived from an EMBL/GenBank/DDBJ whole genome shotgun (WGS) entry which is preliminary data.</text>
</comment>
<dbReference type="AlphaFoldDB" id="Q7RBH5"/>
<dbReference type="Pfam" id="PF06022">
    <property type="entry name" value="Cir_Bir_Yir"/>
    <property type="match status" value="1"/>
</dbReference>
<evidence type="ECO:0000256" key="1">
    <source>
        <dbReference type="SAM" id="Phobius"/>
    </source>
</evidence>
<name>Q7RBH5_PLAYO</name>